<evidence type="ECO:0000313" key="3">
    <source>
        <dbReference type="Proteomes" id="UP000887226"/>
    </source>
</evidence>
<keyword evidence="3" id="KW-1185">Reference proteome</keyword>
<protein>
    <submittedName>
        <fullName evidence="2">Uncharacterized protein</fullName>
    </submittedName>
</protein>
<reference evidence="2" key="1">
    <citation type="journal article" date="2021" name="IMA Fungus">
        <title>Genomic characterization of three marine fungi, including Emericellopsis atlantica sp. nov. with signatures of a generalist lifestyle and marine biomass degradation.</title>
        <authorList>
            <person name="Hagestad O.C."/>
            <person name="Hou L."/>
            <person name="Andersen J.H."/>
            <person name="Hansen E.H."/>
            <person name="Altermark B."/>
            <person name="Li C."/>
            <person name="Kuhnert E."/>
            <person name="Cox R.J."/>
            <person name="Crous P.W."/>
            <person name="Spatafora J.W."/>
            <person name="Lail K."/>
            <person name="Amirebrahimi M."/>
            <person name="Lipzen A."/>
            <person name="Pangilinan J."/>
            <person name="Andreopoulos W."/>
            <person name="Hayes R.D."/>
            <person name="Ng V."/>
            <person name="Grigoriev I.V."/>
            <person name="Jackson S.A."/>
            <person name="Sutton T.D.S."/>
            <person name="Dobson A.D.W."/>
            <person name="Rama T."/>
        </authorList>
    </citation>
    <scope>NUCLEOTIDE SEQUENCE</scope>
    <source>
        <strain evidence="2">TRa3180A</strain>
    </source>
</reference>
<keyword evidence="1" id="KW-0732">Signal</keyword>
<name>A0A9P8CI45_9HELO</name>
<evidence type="ECO:0000256" key="1">
    <source>
        <dbReference type="SAM" id="SignalP"/>
    </source>
</evidence>
<dbReference type="AlphaFoldDB" id="A0A9P8CI45"/>
<feature type="signal peptide" evidence="1">
    <location>
        <begin position="1"/>
        <end position="24"/>
    </location>
</feature>
<dbReference type="EMBL" id="MU253760">
    <property type="protein sequence ID" value="KAG9247933.1"/>
    <property type="molecule type" value="Genomic_DNA"/>
</dbReference>
<evidence type="ECO:0000313" key="2">
    <source>
        <dbReference type="EMBL" id="KAG9247933.1"/>
    </source>
</evidence>
<comment type="caution">
    <text evidence="2">The sequence shown here is derived from an EMBL/GenBank/DDBJ whole genome shotgun (WGS) entry which is preliminary data.</text>
</comment>
<dbReference type="Proteomes" id="UP000887226">
    <property type="component" value="Unassembled WGS sequence"/>
</dbReference>
<proteinExistence type="predicted"/>
<accession>A0A9P8CI45</accession>
<sequence>MFMSGSRAIRSRSVLVVIGSFVVASPLPVCLSPTYTSSSRDNGGEKDTKEFLWLYLRPCYHAIVTSLAVSLLCDLEFDELENQFFQSYSAAYYILTCIRPSPSYSHNY</sequence>
<gene>
    <name evidence="2" type="ORF">BJ878DRAFT_490583</name>
</gene>
<organism evidence="2 3">
    <name type="scientific">Calycina marina</name>
    <dbReference type="NCBI Taxonomy" id="1763456"/>
    <lineage>
        <taxon>Eukaryota</taxon>
        <taxon>Fungi</taxon>
        <taxon>Dikarya</taxon>
        <taxon>Ascomycota</taxon>
        <taxon>Pezizomycotina</taxon>
        <taxon>Leotiomycetes</taxon>
        <taxon>Helotiales</taxon>
        <taxon>Pezizellaceae</taxon>
        <taxon>Calycina</taxon>
    </lineage>
</organism>
<feature type="chain" id="PRO_5040118733" evidence="1">
    <location>
        <begin position="25"/>
        <end position="108"/>
    </location>
</feature>